<dbReference type="GO" id="GO:0004252">
    <property type="term" value="F:serine-type endopeptidase activity"/>
    <property type="evidence" value="ECO:0007669"/>
    <property type="project" value="InterPro"/>
</dbReference>
<evidence type="ECO:0000256" key="3">
    <source>
        <dbReference type="ARBA" id="ARBA00022801"/>
    </source>
</evidence>
<dbReference type="InterPro" id="IPR036852">
    <property type="entry name" value="Peptidase_S8/S53_dom_sf"/>
</dbReference>
<comment type="caution">
    <text evidence="5">Lacks conserved residue(s) required for the propagation of feature annotation.</text>
</comment>
<dbReference type="EC" id="3.4.21.-" evidence="8"/>
<evidence type="ECO:0000313" key="9">
    <source>
        <dbReference type="Proteomes" id="UP000464330"/>
    </source>
</evidence>
<evidence type="ECO:0000256" key="4">
    <source>
        <dbReference type="ARBA" id="ARBA00022825"/>
    </source>
</evidence>
<dbReference type="InterPro" id="IPR000209">
    <property type="entry name" value="Peptidase_S8/S53_dom"/>
</dbReference>
<feature type="compositionally biased region" description="Polar residues" evidence="6">
    <location>
        <begin position="424"/>
        <end position="434"/>
    </location>
</feature>
<dbReference type="AlphaFoldDB" id="A0A6C0QVM3"/>
<dbReference type="SMART" id="SM00458">
    <property type="entry name" value="RICIN"/>
    <property type="match status" value="1"/>
</dbReference>
<keyword evidence="3 8" id="KW-0378">Hydrolase</keyword>
<protein>
    <submittedName>
        <fullName evidence="8">Thermophilic serine proteinase</fullName>
        <ecNumber evidence="8">3.4.21.-</ecNumber>
    </submittedName>
</protein>
<dbReference type="Pfam" id="PF14200">
    <property type="entry name" value="RicinB_lectin_2"/>
    <property type="match status" value="1"/>
</dbReference>
<dbReference type="SUPFAM" id="SSF50370">
    <property type="entry name" value="Ricin B-like lectins"/>
    <property type="match status" value="1"/>
</dbReference>
<feature type="domain" description="Ricin B lectin" evidence="7">
    <location>
        <begin position="455"/>
        <end position="592"/>
    </location>
</feature>
<dbReference type="InterPro" id="IPR035992">
    <property type="entry name" value="Ricin_B-like_lectins"/>
</dbReference>
<evidence type="ECO:0000259" key="7">
    <source>
        <dbReference type="SMART" id="SM00458"/>
    </source>
</evidence>
<keyword evidence="4" id="KW-0720">Serine protease</keyword>
<dbReference type="PANTHER" id="PTHR43806:SF11">
    <property type="entry name" value="CEREVISIN-RELATED"/>
    <property type="match status" value="1"/>
</dbReference>
<dbReference type="InterPro" id="IPR034073">
    <property type="entry name" value="Subtilisin_DY-like_dom"/>
</dbReference>
<evidence type="ECO:0000256" key="6">
    <source>
        <dbReference type="SAM" id="MobiDB-lite"/>
    </source>
</evidence>
<dbReference type="Proteomes" id="UP000464330">
    <property type="component" value="Chromosome"/>
</dbReference>
<proteinExistence type="inferred from homology"/>
<dbReference type="CDD" id="cd04843">
    <property type="entry name" value="Peptidases_S8_11"/>
    <property type="match status" value="1"/>
</dbReference>
<reference evidence="8 9" key="1">
    <citation type="journal article" date="2020" name="Int. J. Med. Microbiol.">
        <title>Discovery of Paenibacillus larvae ERIC V: Phenotypic and genomic comparison to genotypes ERIC I-IV reveal different inventories of virulence factors which correlate with epidemiological prevalences of American Foulbrood.</title>
        <authorList>
            <person name="Beims H."/>
            <person name="Bunk B."/>
            <person name="Erler S."/>
            <person name="Mohr K.I."/>
            <person name="Sproer C."/>
            <person name="Pradella S."/>
            <person name="Gunther G."/>
            <person name="Rohde M."/>
            <person name="von der Ohe W."/>
            <person name="Steinert M."/>
        </authorList>
    </citation>
    <scope>NUCLEOTIDE SEQUENCE [LARGE SCALE GENOMIC DNA]</scope>
    <source>
        <strain evidence="8">Eric_V</strain>
    </source>
</reference>
<sequence length="594" mass="65798">MDKTLKTQDEYTNIIVKFKDQALQSTPLVLKEENTLTQGHVGFFSDFSGLEFNRLIFTVSPEDMIQDMKTYNLPEDLGLFRYYSVQISKDQGDPQSIVDRLKQSPLVETAYIEPDAIEDSVTEMEDPTLFAQPNRNPLFKKQGYLHPAPAGIDAQYAWGIPGGDGEGIMLVDMQLQGWLLDHEDLVDQQIGLVAGSGNPIDIKTSHGTATLGEVVGCDNEVGIIGISPKAKAKVTSKYRANGKQSHADAIASAAKEMNPGDVLVLTWGYRDGGRPENTPDIFEAIKFATDKGITVIQSAGNSSVNLDEYTVNGKYVMNRNSPDFKDSGAIIVGGASSDVPHKRRKSSGYGSRVDVYAWGENVTTTYSNNDDPSIKNLYRHNFNGTSSAAPIIAGAVVNLQGIAKAKLGRPFTPEEVRDLLSDPDTGTPSKNPSSDRIGVMPDLKLILNKLGFIPTTSILQIVTALNDTSVVDMSLQQYGNVHLWKYHGGSNQKWRAIYDKTKEAYQFRNLYDENLVLAWNAISNSRQVFATPNQYKEEHYWILEATWDGYYIIKNKKDPTLVLDVADSKTENGSEIIVYKQNNGKNQKFKLREV</sequence>
<evidence type="ECO:0000313" key="8">
    <source>
        <dbReference type="EMBL" id="QHZ52398.1"/>
    </source>
</evidence>
<dbReference type="PROSITE" id="PS50231">
    <property type="entry name" value="RICIN_B_LECTIN"/>
    <property type="match status" value="1"/>
</dbReference>
<dbReference type="EMBL" id="CP019717">
    <property type="protein sequence ID" value="QHZ52398.1"/>
    <property type="molecule type" value="Genomic_DNA"/>
</dbReference>
<evidence type="ECO:0000256" key="2">
    <source>
        <dbReference type="ARBA" id="ARBA00022670"/>
    </source>
</evidence>
<dbReference type="PROSITE" id="PS51892">
    <property type="entry name" value="SUBTILASE"/>
    <property type="match status" value="1"/>
</dbReference>
<dbReference type="GO" id="GO:0006508">
    <property type="term" value="P:proteolysis"/>
    <property type="evidence" value="ECO:0007669"/>
    <property type="project" value="UniProtKB-KW"/>
</dbReference>
<dbReference type="CDD" id="cd23445">
    <property type="entry name" value="beta-trefoil_Ricin_HA17-like"/>
    <property type="match status" value="1"/>
</dbReference>
<comment type="similarity">
    <text evidence="1 5">Belongs to the peptidase S8 family.</text>
</comment>
<name>A0A6C0QVM3_9BACL</name>
<dbReference type="Pfam" id="PF00082">
    <property type="entry name" value="Peptidase_S8"/>
    <property type="match status" value="1"/>
</dbReference>
<feature type="region of interest" description="Disordered" evidence="6">
    <location>
        <begin position="414"/>
        <end position="434"/>
    </location>
</feature>
<dbReference type="Gene3D" id="2.80.10.50">
    <property type="match status" value="1"/>
</dbReference>
<dbReference type="InterPro" id="IPR050131">
    <property type="entry name" value="Peptidase_S8_subtilisin-like"/>
</dbReference>
<dbReference type="Gene3D" id="3.40.50.200">
    <property type="entry name" value="Peptidase S8/S53 domain"/>
    <property type="match status" value="1"/>
</dbReference>
<dbReference type="SUPFAM" id="SSF52743">
    <property type="entry name" value="Subtilisin-like"/>
    <property type="match status" value="1"/>
</dbReference>
<dbReference type="PROSITE" id="PS00138">
    <property type="entry name" value="SUBTILASE_SER"/>
    <property type="match status" value="1"/>
</dbReference>
<dbReference type="RefSeq" id="WP_172423514.1">
    <property type="nucleotide sequence ID" value="NZ_CP019717.1"/>
</dbReference>
<evidence type="ECO:0000256" key="1">
    <source>
        <dbReference type="ARBA" id="ARBA00011073"/>
    </source>
</evidence>
<gene>
    <name evidence="8" type="ORF">ERICV_03287</name>
</gene>
<dbReference type="InterPro" id="IPR023828">
    <property type="entry name" value="Peptidase_S8_Ser-AS"/>
</dbReference>
<dbReference type="PANTHER" id="PTHR43806">
    <property type="entry name" value="PEPTIDASE S8"/>
    <property type="match status" value="1"/>
</dbReference>
<evidence type="ECO:0000256" key="5">
    <source>
        <dbReference type="PROSITE-ProRule" id="PRU01240"/>
    </source>
</evidence>
<accession>A0A6C0QVM3</accession>
<dbReference type="InterPro" id="IPR000772">
    <property type="entry name" value="Ricin_B_lectin"/>
</dbReference>
<organism evidence="8 9">
    <name type="scientific">Paenibacillus larvae subsp. larvae</name>
    <dbReference type="NCBI Taxonomy" id="147375"/>
    <lineage>
        <taxon>Bacteria</taxon>
        <taxon>Bacillati</taxon>
        <taxon>Bacillota</taxon>
        <taxon>Bacilli</taxon>
        <taxon>Bacillales</taxon>
        <taxon>Paenibacillaceae</taxon>
        <taxon>Paenibacillus</taxon>
    </lineage>
</organism>
<keyword evidence="2" id="KW-0645">Protease</keyword>